<dbReference type="EMBL" id="QGLG01000002">
    <property type="protein sequence ID" value="PXY84095.1"/>
    <property type="molecule type" value="Genomic_DNA"/>
</dbReference>
<proteinExistence type="predicted"/>
<gene>
    <name evidence="1" type="ORF">DK873_02715</name>
</gene>
<dbReference type="Proteomes" id="UP000247698">
    <property type="component" value="Unassembled WGS sequence"/>
</dbReference>
<organism evidence="1 2">
    <name type="scientific">Lactobacillus melliventris</name>
    <dbReference type="NCBI Taxonomy" id="1218507"/>
    <lineage>
        <taxon>Bacteria</taxon>
        <taxon>Bacillati</taxon>
        <taxon>Bacillota</taxon>
        <taxon>Bacilli</taxon>
        <taxon>Lactobacillales</taxon>
        <taxon>Lactobacillaceae</taxon>
        <taxon>Lactobacillus</taxon>
    </lineage>
</organism>
<sequence>MIGVVQLSFLKNTKIDMTKTAQKVKDFFEHDFDHYLNLSGKHRSDLSSPQMDITGITAHNGINHQDESMAVNIDADNCVLAVDHTISSCSNSGDKPYGTILYLSYIKNISNYAIAQRLGYQTTRYYELKNRALVEFAERMELYRKRDHTSIEDLRIFEDEQQGKFQKRTMSEE</sequence>
<dbReference type="InterPro" id="IPR006524">
    <property type="entry name" value="ArpU-like"/>
</dbReference>
<dbReference type="NCBIfam" id="TIGR01637">
    <property type="entry name" value="phage_arpU"/>
    <property type="match status" value="1"/>
</dbReference>
<comment type="caution">
    <text evidence="1">The sequence shown here is derived from an EMBL/GenBank/DDBJ whole genome shotgun (WGS) entry which is preliminary data.</text>
</comment>
<name>A0ABX5MZ14_9LACO</name>
<reference evidence="1 2" key="1">
    <citation type="submission" date="2018-05" db="EMBL/GenBank/DDBJ databases">
        <title>Reference genomes for bee gut microbiota database.</title>
        <authorList>
            <person name="Ellegaard K.M."/>
        </authorList>
    </citation>
    <scope>NUCLEOTIDE SEQUENCE [LARGE SCALE GENOMIC DNA]</scope>
    <source>
        <strain evidence="1 2">ESL0184</strain>
    </source>
</reference>
<keyword evidence="2" id="KW-1185">Reference proteome</keyword>
<accession>A0ABX5MZ14</accession>
<evidence type="ECO:0000313" key="1">
    <source>
        <dbReference type="EMBL" id="PXY84095.1"/>
    </source>
</evidence>
<protein>
    <submittedName>
        <fullName evidence="1">Uncharacterized protein</fullName>
    </submittedName>
</protein>
<evidence type="ECO:0000313" key="2">
    <source>
        <dbReference type="Proteomes" id="UP000247698"/>
    </source>
</evidence>